<organism evidence="8 9">
    <name type="scientific">Chitinophaga filiformis</name>
    <name type="common">Myxococcus filiformis</name>
    <name type="synonym">Flexibacter filiformis</name>
    <dbReference type="NCBI Taxonomy" id="104663"/>
    <lineage>
        <taxon>Bacteria</taxon>
        <taxon>Pseudomonadati</taxon>
        <taxon>Bacteroidota</taxon>
        <taxon>Chitinophagia</taxon>
        <taxon>Chitinophagales</taxon>
        <taxon>Chitinophagaceae</taxon>
        <taxon>Chitinophaga</taxon>
    </lineage>
</organism>
<dbReference type="Gene3D" id="1.20.1510.10">
    <property type="entry name" value="Cation efflux protein transmembrane domain"/>
    <property type="match status" value="1"/>
</dbReference>
<feature type="domain" description="Cation efflux protein transmembrane" evidence="7">
    <location>
        <begin position="14"/>
        <end position="221"/>
    </location>
</feature>
<feature type="transmembrane region" description="Helical" evidence="6">
    <location>
        <begin position="79"/>
        <end position="100"/>
    </location>
</feature>
<dbReference type="SUPFAM" id="SSF160240">
    <property type="entry name" value="Cation efflux protein cytoplasmic domain-like"/>
    <property type="match status" value="1"/>
</dbReference>
<dbReference type="InterPro" id="IPR040177">
    <property type="entry name" value="SLC30A9"/>
</dbReference>
<keyword evidence="5 6" id="KW-0472">Membrane</keyword>
<dbReference type="Proteomes" id="UP000830198">
    <property type="component" value="Chromosome"/>
</dbReference>
<feature type="transmembrane region" description="Helical" evidence="6">
    <location>
        <begin position="120"/>
        <end position="140"/>
    </location>
</feature>
<dbReference type="NCBIfam" id="TIGR01297">
    <property type="entry name" value="CDF"/>
    <property type="match status" value="1"/>
</dbReference>
<protein>
    <submittedName>
        <fullName evidence="8">Cation diffusion facilitator family transporter</fullName>
    </submittedName>
</protein>
<evidence type="ECO:0000256" key="2">
    <source>
        <dbReference type="ARBA" id="ARBA00022448"/>
    </source>
</evidence>
<comment type="subcellular location">
    <subcellularLocation>
        <location evidence="1">Membrane</location>
        <topology evidence="1">Multi-pass membrane protein</topology>
    </subcellularLocation>
</comment>
<evidence type="ECO:0000313" key="8">
    <source>
        <dbReference type="EMBL" id="UPK70115.1"/>
    </source>
</evidence>
<dbReference type="InterPro" id="IPR036837">
    <property type="entry name" value="Cation_efflux_CTD_sf"/>
</dbReference>
<feature type="transmembrane region" description="Helical" evidence="6">
    <location>
        <begin position="39"/>
        <end position="58"/>
    </location>
</feature>
<evidence type="ECO:0000256" key="4">
    <source>
        <dbReference type="ARBA" id="ARBA00022989"/>
    </source>
</evidence>
<sequence length="306" mass="34199">MASQYMAANNKTIYTALAANLLIAVIKFISGAVTNSSAMISEGVHSVVDTTNQFLLLFGIRRSKRSPDERRPFGYGKEVYFWSFIVSILIFGVGACISFYQGVIHIKNPPVLEDPTWNYIVLACSLLFEGTSLIVAIREFDKVRGELSWWTAIHRSKDPASFIVLFEDSAAVAGLIVVAIMVYLGHHYNNPHLDGVASLIVGVILSIVSVLLARESHSLLMGEGIAPATQKHIRSLVEKDPVIVKVQHLFSTYQSPEEVMLLLMVTFRDELETEDINEAITRIRKMIRDAYPLIHFIIIQPEKAEH</sequence>
<evidence type="ECO:0000256" key="5">
    <source>
        <dbReference type="ARBA" id="ARBA00023136"/>
    </source>
</evidence>
<keyword evidence="9" id="KW-1185">Reference proteome</keyword>
<feature type="transmembrane region" description="Helical" evidence="6">
    <location>
        <begin position="12"/>
        <end position="33"/>
    </location>
</feature>
<dbReference type="RefSeq" id="WP_247812364.1">
    <property type="nucleotide sequence ID" value="NZ_CP095855.1"/>
</dbReference>
<evidence type="ECO:0000313" key="9">
    <source>
        <dbReference type="Proteomes" id="UP000830198"/>
    </source>
</evidence>
<dbReference type="InterPro" id="IPR027469">
    <property type="entry name" value="Cation_efflux_TMD_sf"/>
</dbReference>
<dbReference type="InterPro" id="IPR058533">
    <property type="entry name" value="Cation_efflux_TM"/>
</dbReference>
<accession>A0ABY4I1Z6</accession>
<dbReference type="SUPFAM" id="SSF161111">
    <property type="entry name" value="Cation efflux protein transmembrane domain-like"/>
    <property type="match status" value="1"/>
</dbReference>
<evidence type="ECO:0000256" key="3">
    <source>
        <dbReference type="ARBA" id="ARBA00022692"/>
    </source>
</evidence>
<dbReference type="EMBL" id="CP095855">
    <property type="protein sequence ID" value="UPK70115.1"/>
    <property type="molecule type" value="Genomic_DNA"/>
</dbReference>
<dbReference type="PANTHER" id="PTHR13414:SF9">
    <property type="entry name" value="PROTON-COUPLED ZINC ANTIPORTER SLC30A9, MITOCHONDRIAL"/>
    <property type="match status" value="1"/>
</dbReference>
<reference evidence="8 9" key="1">
    <citation type="submission" date="2022-04" db="EMBL/GenBank/DDBJ databases">
        <title>The arsenic-methylating capacity of Chitinophaga filiformis YT5 during chitin decomposition.</title>
        <authorList>
            <person name="Chen G."/>
            <person name="Liang Y."/>
        </authorList>
    </citation>
    <scope>NUCLEOTIDE SEQUENCE [LARGE SCALE GENOMIC DNA]</scope>
    <source>
        <strain evidence="8 9">YT5</strain>
    </source>
</reference>
<gene>
    <name evidence="8" type="ORF">MYF79_02260</name>
</gene>
<evidence type="ECO:0000259" key="7">
    <source>
        <dbReference type="Pfam" id="PF01545"/>
    </source>
</evidence>
<evidence type="ECO:0000256" key="6">
    <source>
        <dbReference type="SAM" id="Phobius"/>
    </source>
</evidence>
<proteinExistence type="predicted"/>
<keyword evidence="4 6" id="KW-1133">Transmembrane helix</keyword>
<dbReference type="PANTHER" id="PTHR13414">
    <property type="entry name" value="HUEL-CATION TRANSPORTER"/>
    <property type="match status" value="1"/>
</dbReference>
<feature type="transmembrane region" description="Helical" evidence="6">
    <location>
        <begin position="196"/>
        <end position="213"/>
    </location>
</feature>
<feature type="transmembrane region" description="Helical" evidence="6">
    <location>
        <begin position="161"/>
        <end position="184"/>
    </location>
</feature>
<evidence type="ECO:0000256" key="1">
    <source>
        <dbReference type="ARBA" id="ARBA00004141"/>
    </source>
</evidence>
<dbReference type="InterPro" id="IPR002524">
    <property type="entry name" value="Cation_efflux"/>
</dbReference>
<keyword evidence="3 6" id="KW-0812">Transmembrane</keyword>
<keyword evidence="2" id="KW-0813">Transport</keyword>
<name>A0ABY4I1Z6_CHIFI</name>
<dbReference type="Pfam" id="PF01545">
    <property type="entry name" value="Cation_efflux"/>
    <property type="match status" value="1"/>
</dbReference>